<dbReference type="Pfam" id="PF06283">
    <property type="entry name" value="ThuA"/>
    <property type="match status" value="1"/>
</dbReference>
<gene>
    <name evidence="2" type="ORF">METZ01_LOCUS408753</name>
</gene>
<proteinExistence type="predicted"/>
<feature type="non-terminal residue" evidence="2">
    <location>
        <position position="213"/>
    </location>
</feature>
<dbReference type="Gene3D" id="3.40.50.880">
    <property type="match status" value="1"/>
</dbReference>
<dbReference type="InterPro" id="IPR029010">
    <property type="entry name" value="ThuA-like"/>
</dbReference>
<organism evidence="2">
    <name type="scientific">marine metagenome</name>
    <dbReference type="NCBI Taxonomy" id="408172"/>
    <lineage>
        <taxon>unclassified sequences</taxon>
        <taxon>metagenomes</taxon>
        <taxon>ecological metagenomes</taxon>
    </lineage>
</organism>
<evidence type="ECO:0000259" key="1">
    <source>
        <dbReference type="Pfam" id="PF06283"/>
    </source>
</evidence>
<sequence length="213" mass="23083">MNSLTRFAVAAAWLSLGLANLHAAKTKPHVVLLSGESLYDSSATLPQFAKKLEQQHGYRCTVIVSKEKHRFPSLDALGQADLVIVFARRMELPAGQLGQVKRYIESGKPVIGLRTASHAFQNWLEFDKLVLGGNYHGHHKNNLAGNASVVPSAKGHPILDGVASEFKMGGSLYKNTPLAKAAKPLLTGAVEGNPAEPVAWTHSYRGNRTFYTS</sequence>
<dbReference type="CDD" id="cd03128">
    <property type="entry name" value="GAT_1"/>
    <property type="match status" value="1"/>
</dbReference>
<dbReference type="InterPro" id="IPR029062">
    <property type="entry name" value="Class_I_gatase-like"/>
</dbReference>
<accession>A0A382WB34</accession>
<dbReference type="AlphaFoldDB" id="A0A382WB34"/>
<reference evidence="2" key="1">
    <citation type="submission" date="2018-05" db="EMBL/GenBank/DDBJ databases">
        <authorList>
            <person name="Lanie J.A."/>
            <person name="Ng W.-L."/>
            <person name="Kazmierczak K.M."/>
            <person name="Andrzejewski T.M."/>
            <person name="Davidsen T.M."/>
            <person name="Wayne K.J."/>
            <person name="Tettelin H."/>
            <person name="Glass J.I."/>
            <person name="Rusch D."/>
            <person name="Podicherti R."/>
            <person name="Tsui H.-C.T."/>
            <person name="Winkler M.E."/>
        </authorList>
    </citation>
    <scope>NUCLEOTIDE SEQUENCE</scope>
</reference>
<feature type="domain" description="ThuA-like" evidence="1">
    <location>
        <begin position="47"/>
        <end position="213"/>
    </location>
</feature>
<evidence type="ECO:0000313" key="2">
    <source>
        <dbReference type="EMBL" id="SVD55899.1"/>
    </source>
</evidence>
<protein>
    <recommendedName>
        <fullName evidence="1">ThuA-like domain-containing protein</fullName>
    </recommendedName>
</protein>
<dbReference type="EMBL" id="UINC01158384">
    <property type="protein sequence ID" value="SVD55899.1"/>
    <property type="molecule type" value="Genomic_DNA"/>
</dbReference>
<dbReference type="SUPFAM" id="SSF52317">
    <property type="entry name" value="Class I glutamine amidotransferase-like"/>
    <property type="match status" value="1"/>
</dbReference>
<name>A0A382WB34_9ZZZZ</name>